<dbReference type="PROSITE" id="PS50949">
    <property type="entry name" value="HTH_GNTR"/>
    <property type="match status" value="1"/>
</dbReference>
<protein>
    <submittedName>
        <fullName evidence="6">GntR family transcriptional regulator</fullName>
    </submittedName>
</protein>
<dbReference type="SMART" id="SM00895">
    <property type="entry name" value="FCD"/>
    <property type="match status" value="1"/>
</dbReference>
<dbReference type="InterPro" id="IPR008920">
    <property type="entry name" value="TF_FadR/GntR_C"/>
</dbReference>
<evidence type="ECO:0000256" key="3">
    <source>
        <dbReference type="ARBA" id="ARBA00023163"/>
    </source>
</evidence>
<evidence type="ECO:0000259" key="5">
    <source>
        <dbReference type="PROSITE" id="PS50949"/>
    </source>
</evidence>
<organism evidence="6">
    <name type="scientific">Singulisphaera sp. Ch08</name>
    <dbReference type="NCBI Taxonomy" id="3120278"/>
    <lineage>
        <taxon>Bacteria</taxon>
        <taxon>Pseudomonadati</taxon>
        <taxon>Planctomycetota</taxon>
        <taxon>Planctomycetia</taxon>
        <taxon>Isosphaerales</taxon>
        <taxon>Isosphaeraceae</taxon>
        <taxon>Singulisphaera</taxon>
    </lineage>
</organism>
<evidence type="ECO:0000256" key="4">
    <source>
        <dbReference type="SAM" id="MobiDB-lite"/>
    </source>
</evidence>
<evidence type="ECO:0000313" key="6">
    <source>
        <dbReference type="EMBL" id="XBH05903.1"/>
    </source>
</evidence>
<keyword evidence="2" id="KW-0238">DNA-binding</keyword>
<dbReference type="PANTHER" id="PTHR43537:SF5">
    <property type="entry name" value="UXU OPERON TRANSCRIPTIONAL REGULATOR"/>
    <property type="match status" value="1"/>
</dbReference>
<keyword evidence="3" id="KW-0804">Transcription</keyword>
<dbReference type="Pfam" id="PF07729">
    <property type="entry name" value="FCD"/>
    <property type="match status" value="1"/>
</dbReference>
<dbReference type="RefSeq" id="WP_406698753.1">
    <property type="nucleotide sequence ID" value="NZ_CP155447.1"/>
</dbReference>
<dbReference type="InterPro" id="IPR011711">
    <property type="entry name" value="GntR_C"/>
</dbReference>
<feature type="region of interest" description="Disordered" evidence="4">
    <location>
        <begin position="273"/>
        <end position="293"/>
    </location>
</feature>
<gene>
    <name evidence="6" type="ORF">V5E97_07690</name>
</gene>
<reference evidence="6" key="1">
    <citation type="submission" date="2024-05" db="EMBL/GenBank/DDBJ databases">
        <title>Planctomycetes of the genus Singulisphaera possess chitinolytic capabilities.</title>
        <authorList>
            <person name="Ivanova A."/>
        </authorList>
    </citation>
    <scope>NUCLEOTIDE SEQUENCE</scope>
    <source>
        <strain evidence="6">Ch08T</strain>
    </source>
</reference>
<dbReference type="InterPro" id="IPR036390">
    <property type="entry name" value="WH_DNA-bd_sf"/>
</dbReference>
<dbReference type="SUPFAM" id="SSF46785">
    <property type="entry name" value="Winged helix' DNA-binding domain"/>
    <property type="match status" value="1"/>
</dbReference>
<dbReference type="Pfam" id="PF00392">
    <property type="entry name" value="GntR"/>
    <property type="match status" value="1"/>
</dbReference>
<dbReference type="SMART" id="SM00345">
    <property type="entry name" value="HTH_GNTR"/>
    <property type="match status" value="1"/>
</dbReference>
<dbReference type="AlphaFoldDB" id="A0AAU7CKD2"/>
<evidence type="ECO:0000256" key="2">
    <source>
        <dbReference type="ARBA" id="ARBA00023125"/>
    </source>
</evidence>
<evidence type="ECO:0000256" key="1">
    <source>
        <dbReference type="ARBA" id="ARBA00023015"/>
    </source>
</evidence>
<dbReference type="InterPro" id="IPR036388">
    <property type="entry name" value="WH-like_DNA-bd_sf"/>
</dbReference>
<feature type="domain" description="HTH gntR-type" evidence="5">
    <location>
        <begin position="53"/>
        <end position="120"/>
    </location>
</feature>
<keyword evidence="1" id="KW-0805">Transcription regulation</keyword>
<name>A0AAU7CKD2_9BACT</name>
<dbReference type="Gene3D" id="1.10.10.10">
    <property type="entry name" value="Winged helix-like DNA-binding domain superfamily/Winged helix DNA-binding domain"/>
    <property type="match status" value="1"/>
</dbReference>
<accession>A0AAU7CKD2</accession>
<dbReference type="GO" id="GO:0003700">
    <property type="term" value="F:DNA-binding transcription factor activity"/>
    <property type="evidence" value="ECO:0007669"/>
    <property type="project" value="InterPro"/>
</dbReference>
<dbReference type="PANTHER" id="PTHR43537">
    <property type="entry name" value="TRANSCRIPTIONAL REGULATOR, GNTR FAMILY"/>
    <property type="match status" value="1"/>
</dbReference>
<dbReference type="SUPFAM" id="SSF48008">
    <property type="entry name" value="GntR ligand-binding domain-like"/>
    <property type="match status" value="1"/>
</dbReference>
<dbReference type="GO" id="GO:0003677">
    <property type="term" value="F:DNA binding"/>
    <property type="evidence" value="ECO:0007669"/>
    <property type="project" value="UniProtKB-KW"/>
</dbReference>
<dbReference type="InterPro" id="IPR000524">
    <property type="entry name" value="Tscrpt_reg_HTH_GntR"/>
</dbReference>
<sequence>MRRDSEGSGELRVDFDFRPLHDPIASLRDLRALVVIPLMSTSDGNKSLKCDHGLRRRVIVQSLLVEVFQGRLRAGQHLVTQELADRFGVSPTPIREALVALEGIGIVDLLPNRGAVIRRVTMEEVGEICQVRRVLECEATRSACGWIAPADLRSLSGALKELLAKAIAPGPGFLDEAGAVDSRLHDLIASSCRNSFLAHELGRLKILFRAFRDVTYARDGSRFSSGRFEAEAHEHLAIVEALLAEDRKASVRAMSRHIRMSVENWSRTLPDVNDAGPATVTATPAKPRSKRGA</sequence>
<dbReference type="EMBL" id="CP155447">
    <property type="protein sequence ID" value="XBH05903.1"/>
    <property type="molecule type" value="Genomic_DNA"/>
</dbReference>
<dbReference type="Gene3D" id="1.20.120.530">
    <property type="entry name" value="GntR ligand-binding domain-like"/>
    <property type="match status" value="1"/>
</dbReference>
<proteinExistence type="predicted"/>